<gene>
    <name evidence="7" type="ORF">BSTOLATCC_MIC35051</name>
</gene>
<feature type="domain" description="Ubiquitin-like protease family profile" evidence="6">
    <location>
        <begin position="38"/>
        <end position="212"/>
    </location>
</feature>
<evidence type="ECO:0000256" key="3">
    <source>
        <dbReference type="ARBA" id="ARBA00022801"/>
    </source>
</evidence>
<dbReference type="EMBL" id="CAJZBQ010000035">
    <property type="protein sequence ID" value="CAG9324029.1"/>
    <property type="molecule type" value="Genomic_DNA"/>
</dbReference>
<feature type="compositionally biased region" description="Polar residues" evidence="5">
    <location>
        <begin position="419"/>
        <end position="432"/>
    </location>
</feature>
<dbReference type="Gene3D" id="3.30.310.130">
    <property type="entry name" value="Ubiquitin-related"/>
    <property type="match status" value="1"/>
</dbReference>
<evidence type="ECO:0000259" key="6">
    <source>
        <dbReference type="PROSITE" id="PS50600"/>
    </source>
</evidence>
<accession>A0AAU9JT03</accession>
<evidence type="ECO:0000256" key="1">
    <source>
        <dbReference type="ARBA" id="ARBA00005234"/>
    </source>
</evidence>
<dbReference type="GO" id="GO:0016926">
    <property type="term" value="P:protein desumoylation"/>
    <property type="evidence" value="ECO:0007669"/>
    <property type="project" value="UniProtKB-ARBA"/>
</dbReference>
<dbReference type="Gene3D" id="1.10.418.20">
    <property type="match status" value="1"/>
</dbReference>
<evidence type="ECO:0000256" key="5">
    <source>
        <dbReference type="SAM" id="MobiDB-lite"/>
    </source>
</evidence>
<organism evidence="7 8">
    <name type="scientific">Blepharisma stoltei</name>
    <dbReference type="NCBI Taxonomy" id="1481888"/>
    <lineage>
        <taxon>Eukaryota</taxon>
        <taxon>Sar</taxon>
        <taxon>Alveolata</taxon>
        <taxon>Ciliophora</taxon>
        <taxon>Postciliodesmatophora</taxon>
        <taxon>Heterotrichea</taxon>
        <taxon>Heterotrichida</taxon>
        <taxon>Blepharismidae</taxon>
        <taxon>Blepharisma</taxon>
    </lineage>
</organism>
<dbReference type="PANTHER" id="PTHR46915">
    <property type="entry name" value="UBIQUITIN-LIKE PROTEASE 4-RELATED"/>
    <property type="match status" value="1"/>
</dbReference>
<comment type="caution">
    <text evidence="7">The sequence shown here is derived from an EMBL/GenBank/DDBJ whole genome shotgun (WGS) entry which is preliminary data.</text>
</comment>
<dbReference type="GO" id="GO:0006508">
    <property type="term" value="P:proteolysis"/>
    <property type="evidence" value="ECO:0007669"/>
    <property type="project" value="UniProtKB-KW"/>
</dbReference>
<dbReference type="PANTHER" id="PTHR46915:SF2">
    <property type="entry name" value="UBIQUITIN-LIKE PROTEASE 4"/>
    <property type="match status" value="1"/>
</dbReference>
<sequence>MDIEVFEIDSSSDDSEKENICNYSNDPVIMTYKIKSCIPIKESDYSRLNPKQYLNDNVVDFFLLYFLNESERKSIHVFNSFFYKTLENDGYEKIAKWVNEKEIFDKDYWVIPLAINNHWVLLVVCYPKCIFLKNRKGKQKRPQILLFDSLNIIEEDLGENVRYFIANAWATLNNEDYCEIPEKEVPLIAVRVPQQENLFDCGVYLIFFAKVFMRAPTKFDSANTKKDFSDLFKIEEIERGRWELKNIINQYSSGERVNKGVNIFLSKSLLKDYKDSAPAKLRRIDEDKSVRVIPSKTPTRQRKIKDGKASKVVSTRSSLITPKLAGPQNKPKNNAKASIPASPAPKITRKASRAARNSNNTNQLLENNIPIAESPAKTPQAKKSPISPSTKVPRKPPKATNNPDLQPSKARKDAPKPAKTSSTITHKTSPKYTNPMPDKKYPKRERKANIWLKDYEIDLTPARNLPQKRPRGK</sequence>
<feature type="compositionally biased region" description="Low complexity" evidence="5">
    <location>
        <begin position="334"/>
        <end position="346"/>
    </location>
</feature>
<dbReference type="InterPro" id="IPR003653">
    <property type="entry name" value="Peptidase_C48_C"/>
</dbReference>
<name>A0AAU9JT03_9CILI</name>
<keyword evidence="4" id="KW-0788">Thiol protease</keyword>
<protein>
    <recommendedName>
        <fullName evidence="6">Ubiquitin-like protease family profile domain-containing protein</fullName>
    </recommendedName>
</protein>
<keyword evidence="3" id="KW-0378">Hydrolase</keyword>
<dbReference type="AlphaFoldDB" id="A0AAU9JT03"/>
<evidence type="ECO:0000313" key="8">
    <source>
        <dbReference type="Proteomes" id="UP001162131"/>
    </source>
</evidence>
<dbReference type="Pfam" id="PF02902">
    <property type="entry name" value="Peptidase_C48"/>
    <property type="match status" value="1"/>
</dbReference>
<dbReference type="InterPro" id="IPR038765">
    <property type="entry name" value="Papain-like_cys_pep_sf"/>
</dbReference>
<proteinExistence type="inferred from homology"/>
<evidence type="ECO:0000256" key="4">
    <source>
        <dbReference type="ARBA" id="ARBA00022807"/>
    </source>
</evidence>
<evidence type="ECO:0000256" key="2">
    <source>
        <dbReference type="ARBA" id="ARBA00022670"/>
    </source>
</evidence>
<comment type="similarity">
    <text evidence="1">Belongs to the peptidase C48 family.</text>
</comment>
<reference evidence="7" key="1">
    <citation type="submission" date="2021-09" db="EMBL/GenBank/DDBJ databases">
        <authorList>
            <consortium name="AG Swart"/>
            <person name="Singh M."/>
            <person name="Singh A."/>
            <person name="Seah K."/>
            <person name="Emmerich C."/>
        </authorList>
    </citation>
    <scope>NUCLEOTIDE SEQUENCE</scope>
    <source>
        <strain evidence="7">ATCC30299</strain>
    </source>
</reference>
<dbReference type="PROSITE" id="PS50600">
    <property type="entry name" value="ULP_PROTEASE"/>
    <property type="match status" value="1"/>
</dbReference>
<keyword evidence="8" id="KW-1185">Reference proteome</keyword>
<keyword evidence="2" id="KW-0645">Protease</keyword>
<dbReference type="GO" id="GO:0008234">
    <property type="term" value="F:cysteine-type peptidase activity"/>
    <property type="evidence" value="ECO:0007669"/>
    <property type="project" value="UniProtKB-KW"/>
</dbReference>
<feature type="compositionally biased region" description="Low complexity" evidence="5">
    <location>
        <begin position="354"/>
        <end position="368"/>
    </location>
</feature>
<feature type="region of interest" description="Disordered" evidence="5">
    <location>
        <begin position="294"/>
        <end position="473"/>
    </location>
</feature>
<dbReference type="SUPFAM" id="SSF54001">
    <property type="entry name" value="Cysteine proteinases"/>
    <property type="match status" value="1"/>
</dbReference>
<dbReference type="Proteomes" id="UP001162131">
    <property type="component" value="Unassembled WGS sequence"/>
</dbReference>
<evidence type="ECO:0000313" key="7">
    <source>
        <dbReference type="EMBL" id="CAG9324029.1"/>
    </source>
</evidence>